<protein>
    <submittedName>
        <fullName evidence="1">Uncharacterized protein</fullName>
    </submittedName>
</protein>
<sequence length="190" mass="20901">MLKRSQLSTGGDDQFLSGGAFLCAQRSHLLHHLHAVLNVAKGHVFEVQVLGFLQGDEELRVVGVSPAVGHGQNAWPRVAYVKVLIFKLSAVDGLSPSAVAVVDMFSTCSFAHLTHEIRYDSVEDGALQSEAFLPRAERSKVLRRLRGDVGEELDDNGSQWLFVCAHFEEHLWVGVSRVLLDSGDLRCTHT</sequence>
<reference evidence="1" key="1">
    <citation type="submission" date="2020-06" db="EMBL/GenBank/DDBJ databases">
        <authorList>
            <consortium name="Wellcome Sanger Institute Data Sharing"/>
        </authorList>
    </citation>
    <scope>NUCLEOTIDE SEQUENCE [LARGE SCALE GENOMIC DNA]</scope>
</reference>
<evidence type="ECO:0000313" key="1">
    <source>
        <dbReference type="Ensembl" id="ENSGWIP00000012384.1"/>
    </source>
</evidence>
<organism evidence="1 2">
    <name type="scientific">Gouania willdenowi</name>
    <name type="common">Blunt-snouted clingfish</name>
    <name type="synonym">Lepadogaster willdenowi</name>
    <dbReference type="NCBI Taxonomy" id="441366"/>
    <lineage>
        <taxon>Eukaryota</taxon>
        <taxon>Metazoa</taxon>
        <taxon>Chordata</taxon>
        <taxon>Craniata</taxon>
        <taxon>Vertebrata</taxon>
        <taxon>Euteleostomi</taxon>
        <taxon>Actinopterygii</taxon>
        <taxon>Neopterygii</taxon>
        <taxon>Teleostei</taxon>
        <taxon>Neoteleostei</taxon>
        <taxon>Acanthomorphata</taxon>
        <taxon>Ovalentaria</taxon>
        <taxon>Blenniimorphae</taxon>
        <taxon>Blenniiformes</taxon>
        <taxon>Gobiesocoidei</taxon>
        <taxon>Gobiesocidae</taxon>
        <taxon>Gobiesocinae</taxon>
        <taxon>Gouania</taxon>
    </lineage>
</organism>
<reference evidence="1" key="2">
    <citation type="submission" date="2025-08" db="UniProtKB">
        <authorList>
            <consortium name="Ensembl"/>
        </authorList>
    </citation>
    <scope>IDENTIFICATION</scope>
</reference>
<dbReference type="Proteomes" id="UP000694680">
    <property type="component" value="Chromosome 21"/>
</dbReference>
<keyword evidence="2" id="KW-1185">Reference proteome</keyword>
<proteinExistence type="predicted"/>
<dbReference type="Ensembl" id="ENSGWIT00000013810.1">
    <property type="protein sequence ID" value="ENSGWIP00000012384.1"/>
    <property type="gene ID" value="ENSGWIG00000007206.1"/>
</dbReference>
<dbReference type="AlphaFoldDB" id="A0A8C5DV71"/>
<reference evidence="1" key="3">
    <citation type="submission" date="2025-09" db="UniProtKB">
        <authorList>
            <consortium name="Ensembl"/>
        </authorList>
    </citation>
    <scope>IDENTIFICATION</scope>
</reference>
<evidence type="ECO:0000313" key="2">
    <source>
        <dbReference type="Proteomes" id="UP000694680"/>
    </source>
</evidence>
<accession>A0A8C5DV71</accession>
<name>A0A8C5DV71_GOUWI</name>